<dbReference type="AlphaFoldDB" id="A0AA86S8S5"/>
<organism evidence="1 2">
    <name type="scientific">Sphenostylis stenocarpa</name>
    <dbReference type="NCBI Taxonomy" id="92480"/>
    <lineage>
        <taxon>Eukaryota</taxon>
        <taxon>Viridiplantae</taxon>
        <taxon>Streptophyta</taxon>
        <taxon>Embryophyta</taxon>
        <taxon>Tracheophyta</taxon>
        <taxon>Spermatophyta</taxon>
        <taxon>Magnoliopsida</taxon>
        <taxon>eudicotyledons</taxon>
        <taxon>Gunneridae</taxon>
        <taxon>Pentapetalae</taxon>
        <taxon>rosids</taxon>
        <taxon>fabids</taxon>
        <taxon>Fabales</taxon>
        <taxon>Fabaceae</taxon>
        <taxon>Papilionoideae</taxon>
        <taxon>50 kb inversion clade</taxon>
        <taxon>NPAAA clade</taxon>
        <taxon>indigoferoid/millettioid clade</taxon>
        <taxon>Phaseoleae</taxon>
        <taxon>Sphenostylis</taxon>
    </lineage>
</organism>
<evidence type="ECO:0000313" key="2">
    <source>
        <dbReference type="Proteomes" id="UP001189624"/>
    </source>
</evidence>
<gene>
    <name evidence="1" type="ORF">AYBTSS11_LOCUS8581</name>
</gene>
<evidence type="ECO:0000313" key="1">
    <source>
        <dbReference type="EMBL" id="CAJ1938446.1"/>
    </source>
</evidence>
<protein>
    <submittedName>
        <fullName evidence="1">Uncharacterized protein</fullName>
    </submittedName>
</protein>
<accession>A0AA86S8S5</accession>
<keyword evidence="2" id="KW-1185">Reference proteome</keyword>
<name>A0AA86S8S5_9FABA</name>
<dbReference type="Proteomes" id="UP001189624">
    <property type="component" value="Chromosome 3"/>
</dbReference>
<sequence length="90" mass="10262">MINEGEEAACGLKQKGKAAYEDAEMDPEIEHLIRTLFWEIDNCPQNLTGQIPVKKILTNEIQVDFLSNWDSIPFLMLSLLTMSQFTCLVE</sequence>
<proteinExistence type="predicted"/>
<dbReference type="Gramene" id="rna-AYBTSS11_LOCUS8581">
    <property type="protein sequence ID" value="CAJ1938446.1"/>
    <property type="gene ID" value="gene-AYBTSS11_LOCUS8581"/>
</dbReference>
<dbReference type="EMBL" id="OY731400">
    <property type="protein sequence ID" value="CAJ1938446.1"/>
    <property type="molecule type" value="Genomic_DNA"/>
</dbReference>
<reference evidence="1" key="1">
    <citation type="submission" date="2023-10" db="EMBL/GenBank/DDBJ databases">
        <authorList>
            <person name="Domelevo Entfellner J.-B."/>
        </authorList>
    </citation>
    <scope>NUCLEOTIDE SEQUENCE</scope>
</reference>